<dbReference type="GO" id="GO:0006812">
    <property type="term" value="P:monoatomic cation transport"/>
    <property type="evidence" value="ECO:0007669"/>
    <property type="project" value="InterPro"/>
</dbReference>
<evidence type="ECO:0000313" key="6">
    <source>
        <dbReference type="Ensembl" id="ENSPNAP00000071626.1"/>
    </source>
</evidence>
<keyword evidence="3" id="KW-1052">Target cell membrane</keyword>
<keyword evidence="4" id="KW-0472">Membrane</keyword>
<dbReference type="RefSeq" id="XP_017548772.1">
    <property type="nucleotide sequence ID" value="XM_017693283.1"/>
</dbReference>
<dbReference type="SUPFAM" id="SSF63724">
    <property type="entry name" value="Cytolysin/lectin"/>
    <property type="match status" value="1"/>
</dbReference>
<protein>
    <submittedName>
        <fullName evidence="6">Uncharacterized protein</fullName>
    </submittedName>
</protein>
<dbReference type="GO" id="GO:0044218">
    <property type="term" value="C:other organism cell membrane"/>
    <property type="evidence" value="ECO:0007669"/>
    <property type="project" value="UniProtKB-KW"/>
</dbReference>
<dbReference type="GO" id="GO:0042151">
    <property type="term" value="C:nematocyst"/>
    <property type="evidence" value="ECO:0007669"/>
    <property type="project" value="UniProtKB-SubCell"/>
</dbReference>
<evidence type="ECO:0000256" key="4">
    <source>
        <dbReference type="ARBA" id="ARBA00023298"/>
    </source>
</evidence>
<keyword evidence="7" id="KW-1185">Reference proteome</keyword>
<keyword evidence="4" id="KW-1053">Target membrane</keyword>
<dbReference type="RefSeq" id="XP_017548771.1">
    <property type="nucleotide sequence ID" value="XM_017693282.1"/>
</dbReference>
<proteinExistence type="predicted"/>
<dbReference type="PANTHER" id="PTHR40388">
    <property type="entry name" value="BRYOPORIN"/>
    <property type="match status" value="1"/>
</dbReference>
<dbReference type="GO" id="GO:0015267">
    <property type="term" value="F:channel activity"/>
    <property type="evidence" value="ECO:0007669"/>
    <property type="project" value="InterPro"/>
</dbReference>
<dbReference type="GO" id="GO:0051715">
    <property type="term" value="P:cytolysis in another organism"/>
    <property type="evidence" value="ECO:0007669"/>
    <property type="project" value="InterPro"/>
</dbReference>
<sequence>MAEIASAIIAGVSLLGTTIEQISSNVDTERTVAIQISNFSKQYILKNPRVFTTAGYSHSPPQPTVKKGTMESCSFTKNPEKTYGCVGVLMYDVCADNKSDAVKCLAIMFSVPYNYNHYENWFALGLFDASQSCNESLFNMMYYDSGPFIRDNCSSSEQKYSEKNFTLKGTMSPRAKAILKMEFWDNEPCKHSH</sequence>
<dbReference type="InterPro" id="IPR009104">
    <property type="entry name" value="Anemon_actinoporin-like"/>
</dbReference>
<dbReference type="InterPro" id="IPR015926">
    <property type="entry name" value="Cytolysin/lectin"/>
</dbReference>
<comment type="subcellular location">
    <subcellularLocation>
        <location evidence="2">Nematocyst</location>
    </subcellularLocation>
    <subcellularLocation>
        <location evidence="1">Target cell membrane</location>
    </subcellularLocation>
</comment>
<reference evidence="6 7" key="1">
    <citation type="submission" date="2020-10" db="EMBL/GenBank/DDBJ databases">
        <title>Pygocentrus nattereri (red-bellied piranha) genome, fPygNat1, primary haplotype.</title>
        <authorList>
            <person name="Myers G."/>
            <person name="Meyer A."/>
            <person name="Karagic N."/>
            <person name="Pippel M."/>
            <person name="Winkler S."/>
            <person name="Tracey A."/>
            <person name="Wood J."/>
            <person name="Formenti G."/>
            <person name="Howe K."/>
            <person name="Fedrigo O."/>
            <person name="Jarvis E.D."/>
        </authorList>
    </citation>
    <scope>NUCLEOTIDE SEQUENCE [LARGE SCALE GENOMIC DNA]</scope>
</reference>
<dbReference type="PANTHER" id="PTHR40388:SF1">
    <property type="entry name" value="BRYOPORIN"/>
    <property type="match status" value="1"/>
</dbReference>
<evidence type="ECO:0000313" key="7">
    <source>
        <dbReference type="Proteomes" id="UP001501920"/>
    </source>
</evidence>
<dbReference type="GeneID" id="108424957"/>
<reference evidence="6" key="3">
    <citation type="submission" date="2025-09" db="UniProtKB">
        <authorList>
            <consortium name="Ensembl"/>
        </authorList>
    </citation>
    <scope>IDENTIFICATION</scope>
</reference>
<dbReference type="InterPro" id="IPR050677">
    <property type="entry name" value="Actinoporin_PFT"/>
</dbReference>
<dbReference type="GO" id="GO:0046931">
    <property type="term" value="P:pore complex assembly"/>
    <property type="evidence" value="ECO:0007669"/>
    <property type="project" value="InterPro"/>
</dbReference>
<evidence type="ECO:0000256" key="1">
    <source>
        <dbReference type="ARBA" id="ARBA00004175"/>
    </source>
</evidence>
<evidence type="ECO:0000256" key="2">
    <source>
        <dbReference type="ARBA" id="ARBA00004532"/>
    </source>
</evidence>
<evidence type="ECO:0000256" key="5">
    <source>
        <dbReference type="ARBA" id="ARBA00023331"/>
    </source>
</evidence>
<reference evidence="6" key="2">
    <citation type="submission" date="2025-08" db="UniProtKB">
        <authorList>
            <consortium name="Ensembl"/>
        </authorList>
    </citation>
    <scope>IDENTIFICATION</scope>
</reference>
<dbReference type="GeneTree" id="ENSGT00940000164286"/>
<dbReference type="Proteomes" id="UP001501920">
    <property type="component" value="Chromosome 9"/>
</dbReference>
<dbReference type="Gene3D" id="2.60.270.20">
    <property type="entry name" value="Cytolysin/lectin"/>
    <property type="match status" value="1"/>
</dbReference>
<keyword evidence="5" id="KW-0166">Nematocyst</keyword>
<dbReference type="Pfam" id="PF06369">
    <property type="entry name" value="Anemone_cytotox"/>
    <property type="match status" value="1"/>
</dbReference>
<dbReference type="AlphaFoldDB" id="A0AAR2LB69"/>
<dbReference type="Ensembl" id="ENSPNAT00000041461.1">
    <property type="protein sequence ID" value="ENSPNAP00000071626.1"/>
    <property type="gene ID" value="ENSPNAG00000030247.1"/>
</dbReference>
<evidence type="ECO:0000256" key="3">
    <source>
        <dbReference type="ARBA" id="ARBA00022537"/>
    </source>
</evidence>
<accession>A0AAR2LB69</accession>
<organism evidence="6 7">
    <name type="scientific">Pygocentrus nattereri</name>
    <name type="common">Red-bellied piranha</name>
    <dbReference type="NCBI Taxonomy" id="42514"/>
    <lineage>
        <taxon>Eukaryota</taxon>
        <taxon>Metazoa</taxon>
        <taxon>Chordata</taxon>
        <taxon>Craniata</taxon>
        <taxon>Vertebrata</taxon>
        <taxon>Euteleostomi</taxon>
        <taxon>Actinopterygii</taxon>
        <taxon>Neopterygii</taxon>
        <taxon>Teleostei</taxon>
        <taxon>Ostariophysi</taxon>
        <taxon>Characiformes</taxon>
        <taxon>Characoidei</taxon>
        <taxon>Pygocentrus</taxon>
    </lineage>
</organism>
<name>A0AAR2LB69_PYGNA</name>
<dbReference type="GO" id="GO:0046930">
    <property type="term" value="C:pore complex"/>
    <property type="evidence" value="ECO:0007669"/>
    <property type="project" value="InterPro"/>
</dbReference>